<evidence type="ECO:0000313" key="3">
    <source>
        <dbReference type="Proteomes" id="UP000238982"/>
    </source>
</evidence>
<protein>
    <submittedName>
        <fullName evidence="2">Uncharacterized protein</fullName>
    </submittedName>
</protein>
<organism evidence="2 3">
    <name type="scientific">Burkholderia multivorans</name>
    <dbReference type="NCBI Taxonomy" id="87883"/>
    <lineage>
        <taxon>Bacteria</taxon>
        <taxon>Pseudomonadati</taxon>
        <taxon>Pseudomonadota</taxon>
        <taxon>Betaproteobacteria</taxon>
        <taxon>Burkholderiales</taxon>
        <taxon>Burkholderiaceae</taxon>
        <taxon>Burkholderia</taxon>
        <taxon>Burkholderia cepacia complex</taxon>
    </lineage>
</organism>
<proteinExistence type="predicted"/>
<accession>A0A2S9MLG6</accession>
<reference evidence="2 3" key="1">
    <citation type="submission" date="2018-03" db="EMBL/GenBank/DDBJ databases">
        <authorList>
            <person name="Keele B.F."/>
        </authorList>
    </citation>
    <scope>NUCLEOTIDE SEQUENCE [LARGE SCALE GENOMIC DNA]</scope>
    <source>
        <strain evidence="2 3">AU19729</strain>
    </source>
</reference>
<sequence>MGRRCPGRRRAGCRRTGCGRVRRRSIGRRRVLRRCAGRRHVGRHGFGRALRAGGAACADGVRIAVRGETGAGGDEQQDERRVHEHPPVRRSDGGALLFQIVGHGVSSLRDDHVDRIPGDTSRRLPCGRV</sequence>
<dbReference type="Proteomes" id="UP000238982">
    <property type="component" value="Unassembled WGS sequence"/>
</dbReference>
<gene>
    <name evidence="2" type="ORF">C6Q15_17035</name>
</gene>
<evidence type="ECO:0000256" key="1">
    <source>
        <dbReference type="SAM" id="MobiDB-lite"/>
    </source>
</evidence>
<dbReference type="EMBL" id="PVGH01000067">
    <property type="protein sequence ID" value="PRF59288.1"/>
    <property type="molecule type" value="Genomic_DNA"/>
</dbReference>
<comment type="caution">
    <text evidence="2">The sequence shown here is derived from an EMBL/GenBank/DDBJ whole genome shotgun (WGS) entry which is preliminary data.</text>
</comment>
<evidence type="ECO:0000313" key="2">
    <source>
        <dbReference type="EMBL" id="PRF59288.1"/>
    </source>
</evidence>
<feature type="region of interest" description="Disordered" evidence="1">
    <location>
        <begin position="68"/>
        <end position="93"/>
    </location>
</feature>
<name>A0A2S9MLG6_9BURK</name>
<dbReference type="AlphaFoldDB" id="A0A2S9MLG6"/>
<feature type="compositionally biased region" description="Basic and acidic residues" evidence="1">
    <location>
        <begin position="78"/>
        <end position="92"/>
    </location>
</feature>